<name>A0A3D2X458_9FIRM</name>
<comment type="caution">
    <text evidence="6">The sequence shown here is derived from an EMBL/GenBank/DDBJ whole genome shotgun (WGS) entry which is preliminary data.</text>
</comment>
<dbReference type="GO" id="GO:0000976">
    <property type="term" value="F:transcription cis-regulatory region binding"/>
    <property type="evidence" value="ECO:0007669"/>
    <property type="project" value="TreeGrafter"/>
</dbReference>
<evidence type="ECO:0000313" key="7">
    <source>
        <dbReference type="Proteomes" id="UP000262969"/>
    </source>
</evidence>
<keyword evidence="3" id="KW-0804">Transcription</keyword>
<dbReference type="PROSITE" id="PS50943">
    <property type="entry name" value="HTH_CROC1"/>
    <property type="match status" value="1"/>
</dbReference>
<feature type="domain" description="HTH cro/C1-type" evidence="5">
    <location>
        <begin position="1"/>
        <end position="24"/>
    </location>
</feature>
<dbReference type="InterPro" id="IPR000843">
    <property type="entry name" value="HTH_LacI"/>
</dbReference>
<organism evidence="6 7">
    <name type="scientific">Lachnoclostridium phytofermentans</name>
    <dbReference type="NCBI Taxonomy" id="66219"/>
    <lineage>
        <taxon>Bacteria</taxon>
        <taxon>Bacillati</taxon>
        <taxon>Bacillota</taxon>
        <taxon>Clostridia</taxon>
        <taxon>Lachnospirales</taxon>
        <taxon>Lachnospiraceae</taxon>
    </lineage>
</organism>
<dbReference type="SUPFAM" id="SSF53822">
    <property type="entry name" value="Periplasmic binding protein-like I"/>
    <property type="match status" value="1"/>
</dbReference>
<feature type="domain" description="HTH lacI-type" evidence="4">
    <location>
        <begin position="1"/>
        <end position="43"/>
    </location>
</feature>
<protein>
    <submittedName>
        <fullName evidence="6">LacI family transcriptional regulator</fullName>
    </submittedName>
</protein>
<reference evidence="6 7" key="1">
    <citation type="journal article" date="2018" name="Nat. Biotechnol.">
        <title>A standardized bacterial taxonomy based on genome phylogeny substantially revises the tree of life.</title>
        <authorList>
            <person name="Parks D.H."/>
            <person name="Chuvochina M."/>
            <person name="Waite D.W."/>
            <person name="Rinke C."/>
            <person name="Skarshewski A."/>
            <person name="Chaumeil P.A."/>
            <person name="Hugenholtz P."/>
        </authorList>
    </citation>
    <scope>NUCLEOTIDE SEQUENCE [LARGE SCALE GENOMIC DNA]</scope>
    <source>
        <strain evidence="6">UBA11728</strain>
    </source>
</reference>
<keyword evidence="2" id="KW-0238">DNA-binding</keyword>
<dbReference type="InterPro" id="IPR010982">
    <property type="entry name" value="Lambda_DNA-bd_dom_sf"/>
</dbReference>
<evidence type="ECO:0000259" key="4">
    <source>
        <dbReference type="PROSITE" id="PS50932"/>
    </source>
</evidence>
<evidence type="ECO:0000256" key="1">
    <source>
        <dbReference type="ARBA" id="ARBA00023015"/>
    </source>
</evidence>
<dbReference type="SMART" id="SM00354">
    <property type="entry name" value="HTH_LACI"/>
    <property type="match status" value="1"/>
</dbReference>
<dbReference type="Pfam" id="PF00356">
    <property type="entry name" value="LacI"/>
    <property type="match status" value="1"/>
</dbReference>
<evidence type="ECO:0000256" key="2">
    <source>
        <dbReference type="ARBA" id="ARBA00023125"/>
    </source>
</evidence>
<dbReference type="PANTHER" id="PTHR30146">
    <property type="entry name" value="LACI-RELATED TRANSCRIPTIONAL REPRESSOR"/>
    <property type="match status" value="1"/>
</dbReference>
<dbReference type="AlphaFoldDB" id="A0A3D2X458"/>
<dbReference type="InterPro" id="IPR001387">
    <property type="entry name" value="Cro/C1-type_HTH"/>
</dbReference>
<accession>A0A3D2X458</accession>
<keyword evidence="1" id="KW-0805">Transcription regulation</keyword>
<dbReference type="PANTHER" id="PTHR30146:SF109">
    <property type="entry name" value="HTH-TYPE TRANSCRIPTIONAL REGULATOR GALS"/>
    <property type="match status" value="1"/>
</dbReference>
<dbReference type="SUPFAM" id="SSF47413">
    <property type="entry name" value="lambda repressor-like DNA-binding domains"/>
    <property type="match status" value="1"/>
</dbReference>
<dbReference type="CDD" id="cd01392">
    <property type="entry name" value="HTH_LacI"/>
    <property type="match status" value="1"/>
</dbReference>
<evidence type="ECO:0000313" key="6">
    <source>
        <dbReference type="EMBL" id="HCL01892.1"/>
    </source>
</evidence>
<gene>
    <name evidence="6" type="ORF">DHW61_05655</name>
</gene>
<dbReference type="InterPro" id="IPR046335">
    <property type="entry name" value="LacI/GalR-like_sensor"/>
</dbReference>
<evidence type="ECO:0000256" key="3">
    <source>
        <dbReference type="ARBA" id="ARBA00023163"/>
    </source>
</evidence>
<evidence type="ECO:0000259" key="5">
    <source>
        <dbReference type="PROSITE" id="PS50943"/>
    </source>
</evidence>
<dbReference type="PROSITE" id="PS50932">
    <property type="entry name" value="HTH_LACI_2"/>
    <property type="match status" value="1"/>
</dbReference>
<dbReference type="Proteomes" id="UP000262969">
    <property type="component" value="Unassembled WGS sequence"/>
</dbReference>
<dbReference type="Gene3D" id="1.10.260.40">
    <property type="entry name" value="lambda repressor-like DNA-binding domains"/>
    <property type="match status" value="1"/>
</dbReference>
<dbReference type="GO" id="GO:0003700">
    <property type="term" value="F:DNA-binding transcription factor activity"/>
    <property type="evidence" value="ECO:0007669"/>
    <property type="project" value="TreeGrafter"/>
</dbReference>
<dbReference type="Gene3D" id="3.40.50.2300">
    <property type="match status" value="2"/>
</dbReference>
<proteinExistence type="predicted"/>
<dbReference type="InterPro" id="IPR028082">
    <property type="entry name" value="Peripla_BP_I"/>
</dbReference>
<dbReference type="EMBL" id="DPVV01000192">
    <property type="protein sequence ID" value="HCL01892.1"/>
    <property type="molecule type" value="Genomic_DNA"/>
</dbReference>
<sequence length="327" mass="36002">MTQDELAIKLGVSKSTVSRALSGKGRIGEKTRDQIITLAREQGMLKTSGETRGTRSRNIGVVLPADVYSSGSLYFHDCLLGICEVASLLDYHVLIIIGMMNDIAGIRTLVENEKVDGIILTRSLEDDKAVQYLTDIHFPTGITGICENDDVIQVDTDNEAATEHLTSLLIGRGFSKFALIVEDLTYNVNRSRRDGFCKALLKNGIMENNQAFYIGTLKKDNLDAIISDIMSKKVECIVCGDDTICTLITSRLQADGYRIPQDIAIASLYNSSNLNCFSPAITAVNVPAIQVGNMIGRQLINYLMGKEYVQKTKMDYEILLRKSTNGI</sequence>
<dbReference type="Pfam" id="PF13377">
    <property type="entry name" value="Peripla_BP_3"/>
    <property type="match status" value="1"/>
</dbReference>